<dbReference type="EMBL" id="JPRH01000017">
    <property type="protein sequence ID" value="KFF09797.1"/>
    <property type="molecule type" value="Genomic_DNA"/>
</dbReference>
<protein>
    <recommendedName>
        <fullName evidence="3">Polymerase beta nucleotidyltransferase domain-containing protein</fullName>
    </recommendedName>
</protein>
<comment type="caution">
    <text evidence="1">The sequence shown here is derived from an EMBL/GenBank/DDBJ whole genome shotgun (WGS) entry which is preliminary data.</text>
</comment>
<reference evidence="1 2" key="1">
    <citation type="submission" date="2014-07" db="EMBL/GenBank/DDBJ databases">
        <title>Genome of Chryseobacterium soli DSM 19298.</title>
        <authorList>
            <person name="Stropko S.J."/>
            <person name="Pipes S.E."/>
            <person name="Newman J."/>
        </authorList>
    </citation>
    <scope>NUCLEOTIDE SEQUENCE [LARGE SCALE GENOMIC DNA]</scope>
    <source>
        <strain evidence="1 2">DSM 19298</strain>
    </source>
</reference>
<gene>
    <name evidence="1" type="ORF">IW15_22355</name>
</gene>
<dbReference type="RefSeq" id="WP_034715596.1">
    <property type="nucleotide sequence ID" value="NZ_JPRH01000017.1"/>
</dbReference>
<keyword evidence="2" id="KW-1185">Reference proteome</keyword>
<dbReference type="eggNOG" id="ENOG503152I">
    <property type="taxonomic scope" value="Bacteria"/>
</dbReference>
<evidence type="ECO:0000313" key="2">
    <source>
        <dbReference type="Proteomes" id="UP000028705"/>
    </source>
</evidence>
<evidence type="ECO:0008006" key="3">
    <source>
        <dbReference type="Google" id="ProtNLM"/>
    </source>
</evidence>
<dbReference type="STRING" id="445961.IW15_22355"/>
<accession>A0A085ZZD3</accession>
<dbReference type="OrthoDB" id="1257669at2"/>
<dbReference type="AlphaFoldDB" id="A0A085ZZD3"/>
<organism evidence="1 2">
    <name type="scientific">Chryseobacterium soli</name>
    <dbReference type="NCBI Taxonomy" id="445961"/>
    <lineage>
        <taxon>Bacteria</taxon>
        <taxon>Pseudomonadati</taxon>
        <taxon>Bacteroidota</taxon>
        <taxon>Flavobacteriia</taxon>
        <taxon>Flavobacteriales</taxon>
        <taxon>Weeksellaceae</taxon>
        <taxon>Chryseobacterium group</taxon>
        <taxon>Chryseobacterium</taxon>
    </lineage>
</organism>
<proteinExistence type="predicted"/>
<name>A0A085ZZD3_9FLAO</name>
<dbReference type="Proteomes" id="UP000028705">
    <property type="component" value="Unassembled WGS sequence"/>
</dbReference>
<sequence>MSKVKPEAIWQHDKVLPYILTSLKDKISEITAVEKIMVFGSRGRIPFEKWNELEGKDWDIVVQARCKLKNAHVLVDKNYHLDLLVLGENQIKQFCQNKITKELFPVNELDCLTKKEKHNGNSGD</sequence>
<evidence type="ECO:0000313" key="1">
    <source>
        <dbReference type="EMBL" id="KFF09797.1"/>
    </source>
</evidence>